<dbReference type="Gene3D" id="2.60.120.620">
    <property type="entry name" value="q2cbj1_9rhob like domain"/>
    <property type="match status" value="1"/>
</dbReference>
<dbReference type="GO" id="GO:0004656">
    <property type="term" value="F:procollagen-proline 4-dioxygenase activity"/>
    <property type="evidence" value="ECO:0007669"/>
    <property type="project" value="TreeGrafter"/>
</dbReference>
<keyword evidence="5" id="KW-0408">Iron</keyword>
<dbReference type="AlphaFoldDB" id="A0A812VWQ9"/>
<gene>
    <name evidence="8" type="ORF">SNEC2469_LOCUS18814</name>
</gene>
<protein>
    <recommendedName>
        <fullName evidence="7">Fe2OG dioxygenase domain-containing protein</fullName>
    </recommendedName>
</protein>
<evidence type="ECO:0000259" key="7">
    <source>
        <dbReference type="PROSITE" id="PS51471"/>
    </source>
</evidence>
<sequence>MRLGLLLRAMHAAASEVTCPSSGPSGPKLQEMFFVAAREHGQERDDLPVWALRPEITPNQAFPLASDHSHIRRQDVQGLKGGFQILNLLSEAECEALVTVLEELGFHTDAAVSLPYSFRHMTNCNLCVPESVDELLYKRCEHLLPMIAGYKPVGLNAKFRCYRYQPGDYFKPHTDGAWPGSRVTEKGFQSDAFGDRYSQLTFLILLTDDYEGGATRFLLEDDSSVAVRTPRGGVLVFPHGYHPDSPLHEGSPIHSGVKYIIRTEVLYPLEALKKMRHP</sequence>
<dbReference type="OrthoDB" id="69177at2759"/>
<accession>A0A812VWQ9</accession>
<dbReference type="InterPro" id="IPR044862">
    <property type="entry name" value="Pro_4_hyd_alph_FE2OG_OXY"/>
</dbReference>
<keyword evidence="2" id="KW-0479">Metal-binding</keyword>
<evidence type="ECO:0000256" key="2">
    <source>
        <dbReference type="ARBA" id="ARBA00022723"/>
    </source>
</evidence>
<keyword evidence="4" id="KW-0560">Oxidoreductase</keyword>
<comment type="cofactor">
    <cofactor evidence="1">
        <name>L-ascorbate</name>
        <dbReference type="ChEBI" id="CHEBI:38290"/>
    </cofactor>
</comment>
<evidence type="ECO:0000256" key="3">
    <source>
        <dbReference type="ARBA" id="ARBA00022964"/>
    </source>
</evidence>
<evidence type="ECO:0000256" key="1">
    <source>
        <dbReference type="ARBA" id="ARBA00001961"/>
    </source>
</evidence>
<dbReference type="Proteomes" id="UP000601435">
    <property type="component" value="Unassembled WGS sequence"/>
</dbReference>
<dbReference type="SMART" id="SM00702">
    <property type="entry name" value="P4Hc"/>
    <property type="match status" value="1"/>
</dbReference>
<keyword evidence="6" id="KW-0732">Signal</keyword>
<evidence type="ECO:0000313" key="9">
    <source>
        <dbReference type="Proteomes" id="UP000601435"/>
    </source>
</evidence>
<feature type="chain" id="PRO_5033033343" description="Fe2OG dioxygenase domain-containing protein" evidence="6">
    <location>
        <begin position="16"/>
        <end position="278"/>
    </location>
</feature>
<keyword evidence="9" id="KW-1185">Reference proteome</keyword>
<dbReference type="GO" id="GO:0005506">
    <property type="term" value="F:iron ion binding"/>
    <property type="evidence" value="ECO:0007669"/>
    <property type="project" value="InterPro"/>
</dbReference>
<dbReference type="GO" id="GO:0005783">
    <property type="term" value="C:endoplasmic reticulum"/>
    <property type="evidence" value="ECO:0007669"/>
    <property type="project" value="TreeGrafter"/>
</dbReference>
<organism evidence="8 9">
    <name type="scientific">Symbiodinium necroappetens</name>
    <dbReference type="NCBI Taxonomy" id="1628268"/>
    <lineage>
        <taxon>Eukaryota</taxon>
        <taxon>Sar</taxon>
        <taxon>Alveolata</taxon>
        <taxon>Dinophyceae</taxon>
        <taxon>Suessiales</taxon>
        <taxon>Symbiodiniaceae</taxon>
        <taxon>Symbiodinium</taxon>
    </lineage>
</organism>
<reference evidence="8" key="1">
    <citation type="submission" date="2021-02" db="EMBL/GenBank/DDBJ databases">
        <authorList>
            <person name="Dougan E. K."/>
            <person name="Rhodes N."/>
            <person name="Thang M."/>
            <person name="Chan C."/>
        </authorList>
    </citation>
    <scope>NUCLEOTIDE SEQUENCE</scope>
</reference>
<dbReference type="PROSITE" id="PS51471">
    <property type="entry name" value="FE2OG_OXY"/>
    <property type="match status" value="1"/>
</dbReference>
<evidence type="ECO:0000256" key="4">
    <source>
        <dbReference type="ARBA" id="ARBA00023002"/>
    </source>
</evidence>
<proteinExistence type="predicted"/>
<evidence type="ECO:0000313" key="8">
    <source>
        <dbReference type="EMBL" id="CAE7661671.1"/>
    </source>
</evidence>
<dbReference type="PANTHER" id="PTHR10869">
    <property type="entry name" value="PROLYL 4-HYDROXYLASE ALPHA SUBUNIT"/>
    <property type="match status" value="1"/>
</dbReference>
<comment type="caution">
    <text evidence="8">The sequence shown here is derived from an EMBL/GenBank/DDBJ whole genome shotgun (WGS) entry which is preliminary data.</text>
</comment>
<keyword evidence="3" id="KW-0223">Dioxygenase</keyword>
<dbReference type="GO" id="GO:0031418">
    <property type="term" value="F:L-ascorbic acid binding"/>
    <property type="evidence" value="ECO:0007669"/>
    <property type="project" value="InterPro"/>
</dbReference>
<feature type="domain" description="Fe2OG dioxygenase" evidence="7">
    <location>
        <begin position="151"/>
        <end position="268"/>
    </location>
</feature>
<dbReference type="PANTHER" id="PTHR10869:SF247">
    <property type="entry name" value="FE2OG DIOXYGENASE DOMAIN-CONTAINING PROTEIN"/>
    <property type="match status" value="1"/>
</dbReference>
<dbReference type="InterPro" id="IPR045054">
    <property type="entry name" value="P4HA-like"/>
</dbReference>
<dbReference type="Pfam" id="PF13640">
    <property type="entry name" value="2OG-FeII_Oxy_3"/>
    <property type="match status" value="1"/>
</dbReference>
<evidence type="ECO:0000256" key="5">
    <source>
        <dbReference type="ARBA" id="ARBA00023004"/>
    </source>
</evidence>
<dbReference type="EMBL" id="CAJNJA010031880">
    <property type="protein sequence ID" value="CAE7661671.1"/>
    <property type="molecule type" value="Genomic_DNA"/>
</dbReference>
<name>A0A812VWQ9_9DINO</name>
<feature type="signal peptide" evidence="6">
    <location>
        <begin position="1"/>
        <end position="15"/>
    </location>
</feature>
<dbReference type="InterPro" id="IPR006620">
    <property type="entry name" value="Pro_4_hyd_alph"/>
</dbReference>
<dbReference type="InterPro" id="IPR005123">
    <property type="entry name" value="Oxoglu/Fe-dep_dioxygenase_dom"/>
</dbReference>
<evidence type="ECO:0000256" key="6">
    <source>
        <dbReference type="SAM" id="SignalP"/>
    </source>
</evidence>